<evidence type="ECO:0000313" key="2">
    <source>
        <dbReference type="Proteomes" id="UP000290572"/>
    </source>
</evidence>
<organism evidence="1 2">
    <name type="scientific">Labeo rohita</name>
    <name type="common">Indian major carp</name>
    <name type="synonym">Cyprinus rohita</name>
    <dbReference type="NCBI Taxonomy" id="84645"/>
    <lineage>
        <taxon>Eukaryota</taxon>
        <taxon>Metazoa</taxon>
        <taxon>Chordata</taxon>
        <taxon>Craniata</taxon>
        <taxon>Vertebrata</taxon>
        <taxon>Euteleostomi</taxon>
        <taxon>Actinopterygii</taxon>
        <taxon>Neopterygii</taxon>
        <taxon>Teleostei</taxon>
        <taxon>Ostariophysi</taxon>
        <taxon>Cypriniformes</taxon>
        <taxon>Cyprinidae</taxon>
        <taxon>Labeoninae</taxon>
        <taxon>Labeonini</taxon>
        <taxon>Labeo</taxon>
    </lineage>
</organism>
<gene>
    <name evidence="1" type="ORF">ROHU_011455</name>
</gene>
<protein>
    <submittedName>
        <fullName evidence="1">Uncharacterized protein</fullName>
    </submittedName>
</protein>
<dbReference type="AlphaFoldDB" id="A0A498LPB1"/>
<comment type="caution">
    <text evidence="1">The sequence shown here is derived from an EMBL/GenBank/DDBJ whole genome shotgun (WGS) entry which is preliminary data.</text>
</comment>
<accession>A0A498LPB1</accession>
<name>A0A498LPB1_LABRO</name>
<evidence type="ECO:0000313" key="1">
    <source>
        <dbReference type="EMBL" id="RXN08916.1"/>
    </source>
</evidence>
<dbReference type="Proteomes" id="UP000290572">
    <property type="component" value="Unassembled WGS sequence"/>
</dbReference>
<dbReference type="EMBL" id="QBIY01013297">
    <property type="protein sequence ID" value="RXN08916.1"/>
    <property type="molecule type" value="Genomic_DNA"/>
</dbReference>
<reference evidence="1 2" key="1">
    <citation type="submission" date="2018-03" db="EMBL/GenBank/DDBJ databases">
        <title>Draft genome sequence of Rohu Carp (Labeo rohita).</title>
        <authorList>
            <person name="Das P."/>
            <person name="Kushwaha B."/>
            <person name="Joshi C.G."/>
            <person name="Kumar D."/>
            <person name="Nagpure N.S."/>
            <person name="Sahoo L."/>
            <person name="Das S.P."/>
            <person name="Bit A."/>
            <person name="Patnaik S."/>
            <person name="Meher P.K."/>
            <person name="Jayasankar P."/>
            <person name="Koringa P.G."/>
            <person name="Patel N.V."/>
            <person name="Hinsu A.T."/>
            <person name="Kumar R."/>
            <person name="Pandey M."/>
            <person name="Agarwal S."/>
            <person name="Srivastava S."/>
            <person name="Singh M."/>
            <person name="Iquebal M.A."/>
            <person name="Jaiswal S."/>
            <person name="Angadi U.B."/>
            <person name="Kumar N."/>
            <person name="Raza M."/>
            <person name="Shah T.M."/>
            <person name="Rai A."/>
            <person name="Jena J.K."/>
        </authorList>
    </citation>
    <scope>NUCLEOTIDE SEQUENCE [LARGE SCALE GENOMIC DNA]</scope>
    <source>
        <strain evidence="1">DASCIFA01</strain>
        <tissue evidence="1">Testis</tissue>
    </source>
</reference>
<proteinExistence type="predicted"/>
<keyword evidence="2" id="KW-1185">Reference proteome</keyword>
<sequence length="182" mass="20494">MDLSVRSGSPLFSLVVLVSIEEAHFARGEDISSFSQPPVLMVTSLIDQSSVRFITEHQQKVSPVPGDVLDRVHLTPQSLKYITVQQGPPETMPSFIKRASRTDRVAPQSKASSLFFPLRAADNGTEHFNGILEHHVSSQLQFCNVHMSCPGYDEVLPSHRLPDHRVKHRCRNIFMDICTYQQ</sequence>